<comment type="subcellular location">
    <subcellularLocation>
        <location evidence="1">Nucleus</location>
    </subcellularLocation>
</comment>
<feature type="compositionally biased region" description="Polar residues" evidence="7">
    <location>
        <begin position="127"/>
        <end position="139"/>
    </location>
</feature>
<dbReference type="RefSeq" id="XP_029764634.1">
    <property type="nucleotide sequence ID" value="XM_029902438.1"/>
</dbReference>
<dbReference type="STRING" id="1043002.A0A074Y2K0"/>
<evidence type="ECO:0000259" key="8">
    <source>
        <dbReference type="PROSITE" id="PS50048"/>
    </source>
</evidence>
<dbReference type="GO" id="GO:0000981">
    <property type="term" value="F:DNA-binding transcription factor activity, RNA polymerase II-specific"/>
    <property type="evidence" value="ECO:0007669"/>
    <property type="project" value="InterPro"/>
</dbReference>
<evidence type="ECO:0000256" key="2">
    <source>
        <dbReference type="ARBA" id="ARBA00022723"/>
    </source>
</evidence>
<proteinExistence type="predicted"/>
<evidence type="ECO:0000256" key="1">
    <source>
        <dbReference type="ARBA" id="ARBA00004123"/>
    </source>
</evidence>
<keyword evidence="4" id="KW-0238">DNA-binding</keyword>
<keyword evidence="6" id="KW-0539">Nucleus</keyword>
<keyword evidence="5" id="KW-0804">Transcription</keyword>
<dbReference type="CDD" id="cd00067">
    <property type="entry name" value="GAL4"/>
    <property type="match status" value="1"/>
</dbReference>
<evidence type="ECO:0000313" key="9">
    <source>
        <dbReference type="EMBL" id="KEQ88447.1"/>
    </source>
</evidence>
<dbReference type="HOGENOM" id="CLU_013129_0_0_1"/>
<protein>
    <recommendedName>
        <fullName evidence="8">Zn(2)-C6 fungal-type domain-containing protein</fullName>
    </recommendedName>
</protein>
<feature type="region of interest" description="Disordered" evidence="7">
    <location>
        <begin position="126"/>
        <end position="154"/>
    </location>
</feature>
<dbReference type="GO" id="GO:0005634">
    <property type="term" value="C:nucleus"/>
    <property type="evidence" value="ECO:0007669"/>
    <property type="project" value="UniProtKB-SubCell"/>
</dbReference>
<sequence length="729" mass="81189">MVTAQNVHQLPTQPSDHETLSSQKMTEHQLLQPPQQISRSIGSIAAERHQLHRTACFNCRSSRQKCDRKSPCMRCTSQQRICEYPSVSNRGRKQGSVNKPDTVEKLLQRINESPVGDQVIAAILASSRASQPPQLSPDTPTARISEDDSTETGAASGTYTAIDLNGQQAEFNQANTDSRSSLVSPLHILADAVETERLASLQIRDPSPAIMSSNEPSSSTTGGGWLSSDSTARLIKYFKPNVSFQKDWQVLASQSSSSVLRVSSLTCDPLSSRLIDDADAERYFELFFRIRNPLVCLLDPILHTPDNVRPMSFTLFSAICALGCAISDQPRDRLLYPALFALAESNIKWSIAASVKSVETIQAIFTMEYWSPAYEKQKDDPYWLHLSHAILLARELGLNRAKPIDDLVESYTSATASSDFKERFRRNFERTWLAAFFAEKSFGIVTGRVMNVGRTEVSETISEWWQKPLACPFDRIISGVVEMRVLLMQYLEERENMNKTRDSIANWQSRGFEALEALRAKRCLSNNASDISPSAEYLPILASFVDHSILVFNANALRDLVGINAVETMANPCRIFRQTVEVACRSLDLVLSDPVLLRHMYGTHNNQFIMICHACSEILFATTRGCLPPDVIETAAAKVRAVAMHMESITRVLPESSAASLYTTLSKIFSQQLEKYIHTAQASSVSQELIPTDWWNGLGGDLLVDMGDLFPEQLFPEWNSVGAACDPML</sequence>
<name>A0A074Y2K0_AURPU</name>
<evidence type="ECO:0000256" key="3">
    <source>
        <dbReference type="ARBA" id="ARBA00023015"/>
    </source>
</evidence>
<dbReference type="Gene3D" id="4.10.240.10">
    <property type="entry name" value="Zn(2)-C6 fungal-type DNA-binding domain"/>
    <property type="match status" value="1"/>
</dbReference>
<dbReference type="PROSITE" id="PS00463">
    <property type="entry name" value="ZN2_CY6_FUNGAL_1"/>
    <property type="match status" value="1"/>
</dbReference>
<accession>A0A074Y2K0</accession>
<dbReference type="EMBL" id="KL584975">
    <property type="protein sequence ID" value="KEQ88447.1"/>
    <property type="molecule type" value="Genomic_DNA"/>
</dbReference>
<dbReference type="InterPro" id="IPR007219">
    <property type="entry name" value="XnlR_reg_dom"/>
</dbReference>
<dbReference type="PROSITE" id="PS50048">
    <property type="entry name" value="ZN2_CY6_FUNGAL_2"/>
    <property type="match status" value="1"/>
</dbReference>
<evidence type="ECO:0000256" key="5">
    <source>
        <dbReference type="ARBA" id="ARBA00023163"/>
    </source>
</evidence>
<dbReference type="InterPro" id="IPR051089">
    <property type="entry name" value="prtT"/>
</dbReference>
<feature type="compositionally biased region" description="Polar residues" evidence="7">
    <location>
        <begin position="1"/>
        <end position="24"/>
    </location>
</feature>
<dbReference type="SUPFAM" id="SSF57701">
    <property type="entry name" value="Zn2/Cys6 DNA-binding domain"/>
    <property type="match status" value="1"/>
</dbReference>
<dbReference type="AlphaFoldDB" id="A0A074Y2K0"/>
<dbReference type="GO" id="GO:0000976">
    <property type="term" value="F:transcription cis-regulatory region binding"/>
    <property type="evidence" value="ECO:0007669"/>
    <property type="project" value="TreeGrafter"/>
</dbReference>
<dbReference type="GO" id="GO:0006351">
    <property type="term" value="P:DNA-templated transcription"/>
    <property type="evidence" value="ECO:0007669"/>
    <property type="project" value="InterPro"/>
</dbReference>
<dbReference type="Pfam" id="PF04082">
    <property type="entry name" value="Fungal_trans"/>
    <property type="match status" value="1"/>
</dbReference>
<evidence type="ECO:0000256" key="7">
    <source>
        <dbReference type="SAM" id="MobiDB-lite"/>
    </source>
</evidence>
<keyword evidence="10" id="KW-1185">Reference proteome</keyword>
<dbReference type="PANTHER" id="PTHR31845:SF17">
    <property type="entry name" value="ZN(II)2CYS6 TRANSCRIPTION FACTOR (EUROFUNG)"/>
    <property type="match status" value="1"/>
</dbReference>
<organism evidence="9 10">
    <name type="scientific">Aureobasidium pullulans EXF-150</name>
    <dbReference type="NCBI Taxonomy" id="1043002"/>
    <lineage>
        <taxon>Eukaryota</taxon>
        <taxon>Fungi</taxon>
        <taxon>Dikarya</taxon>
        <taxon>Ascomycota</taxon>
        <taxon>Pezizomycotina</taxon>
        <taxon>Dothideomycetes</taxon>
        <taxon>Dothideomycetidae</taxon>
        <taxon>Dothideales</taxon>
        <taxon>Saccotheciaceae</taxon>
        <taxon>Aureobasidium</taxon>
    </lineage>
</organism>
<gene>
    <name evidence="9" type="ORF">M438DRAFT_310767</name>
</gene>
<feature type="domain" description="Zn(2)-C6 fungal-type" evidence="8">
    <location>
        <begin position="55"/>
        <end position="84"/>
    </location>
</feature>
<evidence type="ECO:0000256" key="4">
    <source>
        <dbReference type="ARBA" id="ARBA00023125"/>
    </source>
</evidence>
<dbReference type="CDD" id="cd12148">
    <property type="entry name" value="fungal_TF_MHR"/>
    <property type="match status" value="1"/>
</dbReference>
<dbReference type="OrthoDB" id="3163292at2759"/>
<dbReference type="Proteomes" id="UP000030706">
    <property type="component" value="Unassembled WGS sequence"/>
</dbReference>
<keyword evidence="2" id="KW-0479">Metal-binding</keyword>
<evidence type="ECO:0000256" key="6">
    <source>
        <dbReference type="ARBA" id="ARBA00023242"/>
    </source>
</evidence>
<dbReference type="PANTHER" id="PTHR31845">
    <property type="entry name" value="FINGER DOMAIN PROTEIN, PUTATIVE-RELATED"/>
    <property type="match status" value="1"/>
</dbReference>
<dbReference type="InterPro" id="IPR001138">
    <property type="entry name" value="Zn2Cys6_DnaBD"/>
</dbReference>
<dbReference type="GeneID" id="40744744"/>
<dbReference type="InterPro" id="IPR036864">
    <property type="entry name" value="Zn2-C6_fun-type_DNA-bd_sf"/>
</dbReference>
<dbReference type="GO" id="GO:0008270">
    <property type="term" value="F:zinc ion binding"/>
    <property type="evidence" value="ECO:0007669"/>
    <property type="project" value="InterPro"/>
</dbReference>
<dbReference type="SMART" id="SM00066">
    <property type="entry name" value="GAL4"/>
    <property type="match status" value="1"/>
</dbReference>
<dbReference type="Pfam" id="PF00172">
    <property type="entry name" value="Zn_clus"/>
    <property type="match status" value="1"/>
</dbReference>
<feature type="region of interest" description="Disordered" evidence="7">
    <location>
        <begin position="1"/>
        <end position="35"/>
    </location>
</feature>
<reference evidence="9 10" key="1">
    <citation type="journal article" date="2014" name="BMC Genomics">
        <title>Genome sequencing of four Aureobasidium pullulans varieties: biotechnological potential, stress tolerance, and description of new species.</title>
        <authorList>
            <person name="Gostin Ar C."/>
            <person name="Ohm R.A."/>
            <person name="Kogej T."/>
            <person name="Sonjak S."/>
            <person name="Turk M."/>
            <person name="Zajc J."/>
            <person name="Zalar P."/>
            <person name="Grube M."/>
            <person name="Sun H."/>
            <person name="Han J."/>
            <person name="Sharma A."/>
            <person name="Chiniquy J."/>
            <person name="Ngan C.Y."/>
            <person name="Lipzen A."/>
            <person name="Barry K."/>
            <person name="Grigoriev I.V."/>
            <person name="Gunde-Cimerman N."/>
        </authorList>
    </citation>
    <scope>NUCLEOTIDE SEQUENCE [LARGE SCALE GENOMIC DNA]</scope>
    <source>
        <strain evidence="9 10">EXF-150</strain>
    </source>
</reference>
<keyword evidence="3" id="KW-0805">Transcription regulation</keyword>
<evidence type="ECO:0000313" key="10">
    <source>
        <dbReference type="Proteomes" id="UP000030706"/>
    </source>
</evidence>
<feature type="region of interest" description="Disordered" evidence="7">
    <location>
        <begin position="206"/>
        <end position="225"/>
    </location>
</feature>